<proteinExistence type="predicted"/>
<keyword evidence="3" id="KW-1185">Reference proteome</keyword>
<protein>
    <submittedName>
        <fullName evidence="2">Uncharacterized protein</fullName>
    </submittedName>
</protein>
<dbReference type="AlphaFoldDB" id="A0A1U6HW08"/>
<dbReference type="Proteomes" id="UP000190989">
    <property type="component" value="Unassembled WGS sequence"/>
</dbReference>
<keyword evidence="1" id="KW-0812">Transmembrane</keyword>
<name>A0A1U6HW08_9SPHN</name>
<dbReference type="RefSeq" id="WP_079730530.1">
    <property type="nucleotide sequence ID" value="NZ_FVZE01000003.1"/>
</dbReference>
<dbReference type="EMBL" id="FVZE01000003">
    <property type="protein sequence ID" value="SLJ99990.1"/>
    <property type="molecule type" value="Genomic_DNA"/>
</dbReference>
<evidence type="ECO:0000256" key="1">
    <source>
        <dbReference type="SAM" id="Phobius"/>
    </source>
</evidence>
<sequence>MDDLERFIAQLRDEPVPARLGALENSVMAGLNTARERLVARRGIALACAVAGLIGLWGGLAMPGAPTGHEDPLLGLPAAAPSHLLVS</sequence>
<gene>
    <name evidence="2" type="ORF">SAMN06295987_103207</name>
</gene>
<keyword evidence="1" id="KW-0472">Membrane</keyword>
<keyword evidence="1" id="KW-1133">Transmembrane helix</keyword>
<accession>A0A1U6HW08</accession>
<evidence type="ECO:0000313" key="3">
    <source>
        <dbReference type="Proteomes" id="UP000190989"/>
    </source>
</evidence>
<feature type="transmembrane region" description="Helical" evidence="1">
    <location>
        <begin position="44"/>
        <end position="65"/>
    </location>
</feature>
<organism evidence="2 3">
    <name type="scientific">Novosphingobium mathurense</name>
    <dbReference type="NCBI Taxonomy" id="428990"/>
    <lineage>
        <taxon>Bacteria</taxon>
        <taxon>Pseudomonadati</taxon>
        <taxon>Pseudomonadota</taxon>
        <taxon>Alphaproteobacteria</taxon>
        <taxon>Sphingomonadales</taxon>
        <taxon>Sphingomonadaceae</taxon>
        <taxon>Novosphingobium</taxon>
    </lineage>
</organism>
<reference evidence="3" key="1">
    <citation type="submission" date="2017-02" db="EMBL/GenBank/DDBJ databases">
        <authorList>
            <person name="Varghese N."/>
            <person name="Submissions S."/>
        </authorList>
    </citation>
    <scope>NUCLEOTIDE SEQUENCE [LARGE SCALE GENOMIC DNA]</scope>
    <source>
        <strain evidence="3">SM117</strain>
    </source>
</reference>
<dbReference type="STRING" id="428990.SAMN06295987_103207"/>
<evidence type="ECO:0000313" key="2">
    <source>
        <dbReference type="EMBL" id="SLJ99990.1"/>
    </source>
</evidence>